<dbReference type="InterPro" id="IPR006626">
    <property type="entry name" value="PbH1"/>
</dbReference>
<dbReference type="Proteomes" id="UP001642409">
    <property type="component" value="Unassembled WGS sequence"/>
</dbReference>
<keyword evidence="2" id="KW-1185">Reference proteome</keyword>
<proteinExistence type="predicted"/>
<protein>
    <submittedName>
        <fullName evidence="1">Parallel_beta-helix repeat</fullName>
    </submittedName>
</protein>
<dbReference type="SMART" id="SM00710">
    <property type="entry name" value="PbH1"/>
    <property type="match status" value="8"/>
</dbReference>
<comment type="caution">
    <text evidence="1">The sequence shown here is derived from an EMBL/GenBank/DDBJ whole genome shotgun (WGS) entry which is preliminary data.</text>
</comment>
<sequence length="1856" mass="197548">MKIVKSNINRINVTTPVSFGMIVGYKFPAYSVSTSMPYGDNFVNSVKQPNCVNFASTCDVSTNSSASDIYTNITTNDTQIQDTLIACSQPTYISIFDVATITNSLSGPDFVSGYAFSTSNVITNAFVDIQENTYSAVVTQLFQSQSTFTNIKIQIATQVVGSGSLISAGTTITMNQVNIISKLGSNITVNSTFKLNILVASSSNAILNNLLLNLSFAPSQGSIALIGSVTGTLNITNYQVLGFYVSQAGIALGANVVNTSTIYVDNVSFTPYTFNAGNMSSYLFSTVNSSSVLLDDISIVLGTVENPMLSNFLATTSSLYYQFGGLVSNLNATKLNITDIQYSVKQTYMIFYIYNSGLLLGRASLAGNNVIVQRICLSYIVKSFTSFSVFGVIGVFEGTLQFQQSNIMISIQSADTFTFVGVIGSTTTACVYTNIQNVKTSVNVNENIGTTYVSALIASHTSPNCTISNSTVQNSYLNSTQYTGGFIGYCQSLVVIQFSTVVNSAIRSVSCSGGLIGYAYHNVQVSNTTVQNITVGFNSQASSFIGGLQVGSFLAISNDQVINVTVNGTTHIGGFVGYAEYSTFIIMSEGSVQNSTFSATSSNAGAYVGTFSQNYYGANMKIVKSNINRINVTTPVSFGMIVGYKFPAYSVSTSMPYGDNFVNSVKQPNCVNFASTCDVSTNSSASDIYTNITTNDTQIQDTLIACSQPTYISIFDVATITNSLSGPDFVSGYAFSTSNVITNAFVDIQENTYSAVVTQLFQSQSTFTNIKIQIATQVVGSGSLISAGTTITMNQVNIISKLGSNITVNSTFKLNILVASSSNAILNNLLLNLSFAPSQGSIALIGSVTGTLNITNYQVLGFYVSQAGIALGANVVNTSTIYVDNVSFTPYTFNAGNMSSYLFSTVNSSSVLLDDISIVLGTVENPMLSNFLATTSSLYYQFGGLVSNLNATKLNITDIQYNVKQTYMIFYIYNSGLLLGRASLAGNNVIVQRICLSYIVKSFTSFSVFGVIGVFEGTLQFQQSNIMISIQSADTFTFVGVIGSTTTACVYTNIQNVKTSVNVNENIGTTYVSALIASHTSPNCTISNSTVQNSYLNSTQYTGGFIGYCQSLVVIQFSTVVNSAIRSVSCSGGLIGYAYHNVQVSNTTVQNITVGFNSQASSFIGGLQVGSFLAISNDQVINVTVNGTTHIGGFVGYAEYSTFIIMSEGSVQNSTFSATSSNAGAYVGTFSQNYYGANMKIVKSNINRINVTTPVSFGMIVGYKFPAYSVSTSMPYGDNFVNSVKQPNCVNFASTCDVSTNSSASDIYTNITTNDTQIQDTLIACSQPTYISIFDVATITNSLSGPDFVSGYAFSTSNVITNAFVDIQENTYSAVVTQLFQSQSTFTNIKIQIATQVVGSGSLISAGTTITMNQVNIISKLGSNITVNSTFKLNILVASSSNAILNNLLLNLSFAPSQGSIALIGSVTGTLNITNYQVLGFYVSQAGIALGANVVNTSTIYVDNVSFTPYTFNAGNMSSYLFSTVNSSSVLLDDISIVLGTVENPMLSNFLATTSSLYYQFGGLVSNLNATKLNITDIQYNVKQTYMIFYIYNSGLLLGRASLAGNNVIVQRICLSYIVKSFTSFSVFGVIGVFEGTLQFQQSNIMISIQSADTFTFVGVIGSTTTACVYTNIQNVKTSVNVNENIGTTYVSALIASHTSPNCTISNSTVQNSYLNSTQYTGGFIGYCQSLVVIQFSTVVNSAIRSVSCSGGLIGYAYHNVQVSNTTVQNITVGFNSQASSFIGGLQVGSFLAISNDQVINVTVNGTTHIGGFVGYAEYNSLLSPTVLSKTAHFQQQAPTLAHTWVLSAKTTTEPL</sequence>
<accession>A0ABP1KSZ1</accession>
<reference evidence="1 2" key="1">
    <citation type="submission" date="2024-07" db="EMBL/GenBank/DDBJ databases">
        <authorList>
            <person name="Akdeniz Z."/>
        </authorList>
    </citation>
    <scope>NUCLEOTIDE SEQUENCE [LARGE SCALE GENOMIC DNA]</scope>
</reference>
<name>A0ABP1KSZ1_9EUKA</name>
<organism evidence="1 2">
    <name type="scientific">Hexamita inflata</name>
    <dbReference type="NCBI Taxonomy" id="28002"/>
    <lineage>
        <taxon>Eukaryota</taxon>
        <taxon>Metamonada</taxon>
        <taxon>Diplomonadida</taxon>
        <taxon>Hexamitidae</taxon>
        <taxon>Hexamitinae</taxon>
        <taxon>Hexamita</taxon>
    </lineage>
</organism>
<gene>
    <name evidence="1" type="ORF">HINF_LOCUS53202</name>
</gene>
<evidence type="ECO:0000313" key="1">
    <source>
        <dbReference type="EMBL" id="CAL6067810.1"/>
    </source>
</evidence>
<dbReference type="EMBL" id="CAXDID020000269">
    <property type="protein sequence ID" value="CAL6067810.1"/>
    <property type="molecule type" value="Genomic_DNA"/>
</dbReference>
<evidence type="ECO:0000313" key="2">
    <source>
        <dbReference type="Proteomes" id="UP001642409"/>
    </source>
</evidence>